<reference evidence="4" key="1">
    <citation type="journal article" date="2021" name="Nat. Commun.">
        <title>Genetic determinants of endophytism in the Arabidopsis root mycobiome.</title>
        <authorList>
            <person name="Mesny F."/>
            <person name="Miyauchi S."/>
            <person name="Thiergart T."/>
            <person name="Pickel B."/>
            <person name="Atanasova L."/>
            <person name="Karlsson M."/>
            <person name="Huettel B."/>
            <person name="Barry K.W."/>
            <person name="Haridas S."/>
            <person name="Chen C."/>
            <person name="Bauer D."/>
            <person name="Andreopoulos W."/>
            <person name="Pangilinan J."/>
            <person name="LaButti K."/>
            <person name="Riley R."/>
            <person name="Lipzen A."/>
            <person name="Clum A."/>
            <person name="Drula E."/>
            <person name="Henrissat B."/>
            <person name="Kohler A."/>
            <person name="Grigoriev I.V."/>
            <person name="Martin F.M."/>
            <person name="Hacquard S."/>
        </authorList>
    </citation>
    <scope>NUCLEOTIDE SEQUENCE</scope>
    <source>
        <strain evidence="4">MPI-CAGE-CH-0235</strain>
    </source>
</reference>
<comment type="caution">
    <text evidence="4">The sequence shown here is derived from an EMBL/GenBank/DDBJ whole genome shotgun (WGS) entry which is preliminary data.</text>
</comment>
<accession>A0A8K0WTR8</accession>
<gene>
    <name evidence="4" type="ORF">B0I35DRAFT_467262</name>
</gene>
<evidence type="ECO:0000313" key="5">
    <source>
        <dbReference type="Proteomes" id="UP000813444"/>
    </source>
</evidence>
<evidence type="ECO:0000256" key="1">
    <source>
        <dbReference type="SAM" id="MobiDB-lite"/>
    </source>
</evidence>
<dbReference type="InterPro" id="IPR025340">
    <property type="entry name" value="DUF4246"/>
</dbReference>
<dbReference type="Pfam" id="PF14033">
    <property type="entry name" value="DUF4246"/>
    <property type="match status" value="1"/>
</dbReference>
<organism evidence="4 5">
    <name type="scientific">Stachybotrys elegans</name>
    <dbReference type="NCBI Taxonomy" id="80388"/>
    <lineage>
        <taxon>Eukaryota</taxon>
        <taxon>Fungi</taxon>
        <taxon>Dikarya</taxon>
        <taxon>Ascomycota</taxon>
        <taxon>Pezizomycotina</taxon>
        <taxon>Sordariomycetes</taxon>
        <taxon>Hypocreomycetidae</taxon>
        <taxon>Hypocreales</taxon>
        <taxon>Stachybotryaceae</taxon>
        <taxon>Stachybotrys</taxon>
    </lineage>
</organism>
<dbReference type="InterPro" id="IPR049207">
    <property type="entry name" value="DUF4246_N"/>
</dbReference>
<feature type="compositionally biased region" description="Acidic residues" evidence="1">
    <location>
        <begin position="374"/>
        <end position="390"/>
    </location>
</feature>
<dbReference type="AlphaFoldDB" id="A0A8K0WTR8"/>
<dbReference type="Pfam" id="PF21666">
    <property type="entry name" value="DUF4246_N"/>
    <property type="match status" value="1"/>
</dbReference>
<evidence type="ECO:0000259" key="3">
    <source>
        <dbReference type="Pfam" id="PF21666"/>
    </source>
</evidence>
<feature type="compositionally biased region" description="Acidic residues" evidence="1">
    <location>
        <begin position="343"/>
        <end position="352"/>
    </location>
</feature>
<evidence type="ECO:0000259" key="2">
    <source>
        <dbReference type="Pfam" id="PF14033"/>
    </source>
</evidence>
<evidence type="ECO:0000313" key="4">
    <source>
        <dbReference type="EMBL" id="KAH7324422.1"/>
    </source>
</evidence>
<dbReference type="OrthoDB" id="415532at2759"/>
<keyword evidence="5" id="KW-1185">Reference proteome</keyword>
<feature type="domain" description="DUF4246" evidence="3">
    <location>
        <begin position="4"/>
        <end position="79"/>
    </location>
</feature>
<dbReference type="EMBL" id="JAGPNK010000003">
    <property type="protein sequence ID" value="KAH7324422.1"/>
    <property type="molecule type" value="Genomic_DNA"/>
</dbReference>
<name>A0A8K0WTR8_9HYPO</name>
<dbReference type="InterPro" id="IPR049192">
    <property type="entry name" value="DUF4246_C"/>
</dbReference>
<dbReference type="PANTHER" id="PTHR33119">
    <property type="entry name" value="IFI3P"/>
    <property type="match status" value="1"/>
</dbReference>
<feature type="region of interest" description="Disordered" evidence="1">
    <location>
        <begin position="316"/>
        <end position="395"/>
    </location>
</feature>
<dbReference type="PANTHER" id="PTHR33119:SF1">
    <property type="entry name" value="FE2OG DIOXYGENASE DOMAIN-CONTAINING PROTEIN"/>
    <property type="match status" value="1"/>
</dbReference>
<feature type="domain" description="DUF4246" evidence="2">
    <location>
        <begin position="119"/>
        <end position="596"/>
    </location>
</feature>
<dbReference type="Proteomes" id="UP000813444">
    <property type="component" value="Unassembled WGS sequence"/>
</dbReference>
<protein>
    <submittedName>
        <fullName evidence="4">Uncharacterized protein</fullName>
    </submittedName>
</protein>
<proteinExistence type="predicted"/>
<sequence length="696" mass="80104">MQQYPGLGLPLRQYDQPGQIREKGEIYPIGIHPDCDGSNSAMLLVREVAMMMVMNNLTDKPNWEDKVFDDVIAEKWIEEALAIPVNPLYDSIARGKQEVEPEKIGWVYPQRLRTVLDRSCLEYCIKELRAKAEFFKVTGLILTLDASASIVKSDTLVDETLKQQLRQAFAKIQADQTANPDWHPGSDGKVLDLVHPSLYPLIYGKSPVFQDEVVGVDDAVDNWAGKGETISAQTPQTHQSLMDRFMHVGTQMPQNLWSNSYQWLPSNVQLVEDGTVRFTSYINNLHPTKYRPIYRVIERLIEKALPAWENCVIPYNYNRGGRGPRDESKASSRTRPRYPIPENPDDENDENWDPPLRKVKLPEAAQVESKRDDEDSLSESDTESEDEEDSEGHRYSGTRKMIHWCRTRVPVQPETPTFQPWKYGVEPGQSLRDKFKDLQVIVKMASIELTPEKPVFPQGSWHVEGMLNEKIVGTALYYLDSENVTSSYLDFRMQTTYDQYELQDVVGQDSFGWLELVYGTTLRGGSCLQNYGSVETKEGRLIAFPNTFQHRVSSFELQDRTKPGHRRFIAIWLVDPHNRIISTANVPPQQRDWWLEKTFSGLDKAEAEKIPQTIARLILERAADDCPEALRDVANRSDDLPPEIFAMVRAELGDYDLPMSLEEAKEHRLKLMEERTHHHQESRTEWGRMEYNFCEH</sequence>